<dbReference type="InterPro" id="IPR050073">
    <property type="entry name" value="2-IPM_HCS-like"/>
</dbReference>
<reference evidence="13 14" key="1">
    <citation type="submission" date="2019-02" db="EMBL/GenBank/DDBJ databases">
        <title>Deep-cultivation of Planctomycetes and their phenomic and genomic characterization uncovers novel biology.</title>
        <authorList>
            <person name="Wiegand S."/>
            <person name="Jogler M."/>
            <person name="Boedeker C."/>
            <person name="Pinto D."/>
            <person name="Vollmers J."/>
            <person name="Rivas-Marin E."/>
            <person name="Kohn T."/>
            <person name="Peeters S.H."/>
            <person name="Heuer A."/>
            <person name="Rast P."/>
            <person name="Oberbeckmann S."/>
            <person name="Bunk B."/>
            <person name="Jeske O."/>
            <person name="Meyerdierks A."/>
            <person name="Storesund J.E."/>
            <person name="Kallscheuer N."/>
            <person name="Luecker S."/>
            <person name="Lage O.M."/>
            <person name="Pohl T."/>
            <person name="Merkel B.J."/>
            <person name="Hornburger P."/>
            <person name="Mueller R.-W."/>
            <person name="Bruemmer F."/>
            <person name="Labrenz M."/>
            <person name="Spormann A.M."/>
            <person name="Op Den Camp H."/>
            <person name="Overmann J."/>
            <person name="Amann R."/>
            <person name="Jetten M.S.M."/>
            <person name="Mascher T."/>
            <person name="Medema M.H."/>
            <person name="Devos D.P."/>
            <person name="Kaster A.-K."/>
            <person name="Ovreas L."/>
            <person name="Rohde M."/>
            <person name="Galperin M.Y."/>
            <person name="Jogler C."/>
        </authorList>
    </citation>
    <scope>NUCLEOTIDE SEQUENCE [LARGE SCALE GENOMIC DNA]</scope>
    <source>
        <strain evidence="13 14">Poly41</strain>
    </source>
</reference>
<comment type="cofactor">
    <cofactor evidence="11">
        <name>Mn(2+)</name>
        <dbReference type="ChEBI" id="CHEBI:29035"/>
    </cofactor>
</comment>
<proteinExistence type="inferred from homology"/>
<keyword evidence="8 11" id="KW-0479">Metal-binding</keyword>
<comment type="subunit">
    <text evidence="11">Homodimer.</text>
</comment>
<evidence type="ECO:0000256" key="10">
    <source>
        <dbReference type="ARBA" id="ARBA00023304"/>
    </source>
</evidence>
<dbReference type="InterPro" id="IPR013785">
    <property type="entry name" value="Aldolase_TIM"/>
</dbReference>
<feature type="binding site" evidence="11">
    <location>
        <position position="268"/>
    </location>
    <ligand>
        <name>Mn(2+)</name>
        <dbReference type="ChEBI" id="CHEBI:29035"/>
    </ligand>
</feature>
<evidence type="ECO:0000256" key="5">
    <source>
        <dbReference type="ARBA" id="ARBA00022430"/>
    </source>
</evidence>
<gene>
    <name evidence="13" type="primary">leuA_1</name>
    <name evidence="11" type="synonym">leuA</name>
    <name evidence="13" type="ORF">Poly41_05010</name>
</gene>
<dbReference type="GO" id="GO:0003985">
    <property type="term" value="F:acetyl-CoA C-acetyltransferase activity"/>
    <property type="evidence" value="ECO:0007669"/>
    <property type="project" value="UniProtKB-UniRule"/>
</dbReference>
<dbReference type="Gene3D" id="1.10.238.260">
    <property type="match status" value="1"/>
</dbReference>
<dbReference type="InterPro" id="IPR005671">
    <property type="entry name" value="LeuA_bact_synth"/>
</dbReference>
<evidence type="ECO:0000256" key="4">
    <source>
        <dbReference type="ARBA" id="ARBA00018198"/>
    </source>
</evidence>
<evidence type="ECO:0000256" key="2">
    <source>
        <dbReference type="ARBA" id="ARBA00009396"/>
    </source>
</evidence>
<accession>A0A5C6E0F6</accession>
<evidence type="ECO:0000256" key="7">
    <source>
        <dbReference type="ARBA" id="ARBA00022679"/>
    </source>
</evidence>
<dbReference type="GO" id="GO:0005737">
    <property type="term" value="C:cytoplasm"/>
    <property type="evidence" value="ECO:0007669"/>
    <property type="project" value="UniProtKB-UniRule"/>
</dbReference>
<dbReference type="FunFam" id="1.10.238.260:FF:000001">
    <property type="entry name" value="2-isopropylmalate synthase"/>
    <property type="match status" value="1"/>
</dbReference>
<dbReference type="InterPro" id="IPR013709">
    <property type="entry name" value="2-isopropylmalate_synth_dimer"/>
</dbReference>
<dbReference type="NCBIfam" id="NF002086">
    <property type="entry name" value="PRK00915.1-3"/>
    <property type="match status" value="1"/>
</dbReference>
<evidence type="ECO:0000256" key="6">
    <source>
        <dbReference type="ARBA" id="ARBA00022605"/>
    </source>
</evidence>
<dbReference type="PANTHER" id="PTHR10277:SF9">
    <property type="entry name" value="2-ISOPROPYLMALATE SYNTHASE 1, CHLOROPLASTIC-RELATED"/>
    <property type="match status" value="1"/>
</dbReference>
<keyword evidence="14" id="KW-1185">Reference proteome</keyword>
<dbReference type="Pfam" id="PF00682">
    <property type="entry name" value="HMGL-like"/>
    <property type="match status" value="1"/>
</dbReference>
<comment type="caution">
    <text evidence="13">The sequence shown here is derived from an EMBL/GenBank/DDBJ whole genome shotgun (WGS) entry which is preliminary data.</text>
</comment>
<comment type="function">
    <text evidence="11">Catalyzes the condensation of the acetyl group of acetyl-CoA with 3-methyl-2-oxobutanoate (2-ketoisovalerate) to form 3-carboxy-3-hydroxy-4-methylpentanoate (2-isopropylmalate).</text>
</comment>
<keyword evidence="11" id="KW-0963">Cytoplasm</keyword>
<comment type="catalytic activity">
    <reaction evidence="11">
        <text>3-methyl-2-oxobutanoate + acetyl-CoA + H2O = (2S)-2-isopropylmalate + CoA + H(+)</text>
        <dbReference type="Rhea" id="RHEA:21524"/>
        <dbReference type="ChEBI" id="CHEBI:1178"/>
        <dbReference type="ChEBI" id="CHEBI:11851"/>
        <dbReference type="ChEBI" id="CHEBI:15377"/>
        <dbReference type="ChEBI" id="CHEBI:15378"/>
        <dbReference type="ChEBI" id="CHEBI:57287"/>
        <dbReference type="ChEBI" id="CHEBI:57288"/>
        <dbReference type="EC" id="2.3.3.13"/>
    </reaction>
</comment>
<evidence type="ECO:0000259" key="12">
    <source>
        <dbReference type="PROSITE" id="PS50991"/>
    </source>
</evidence>
<evidence type="ECO:0000313" key="13">
    <source>
        <dbReference type="EMBL" id="TWU42205.1"/>
    </source>
</evidence>
<dbReference type="AlphaFoldDB" id="A0A5C6E0F6"/>
<dbReference type="SMART" id="SM00917">
    <property type="entry name" value="LeuA_dimer"/>
    <property type="match status" value="1"/>
</dbReference>
<keyword evidence="7 11" id="KW-0808">Transferase</keyword>
<dbReference type="PROSITE" id="PS00816">
    <property type="entry name" value="AIPM_HOMOCIT_SYNTH_2"/>
    <property type="match status" value="1"/>
</dbReference>
<protein>
    <recommendedName>
        <fullName evidence="4 11">2-isopropylmalate synthase</fullName>
        <ecNumber evidence="3 11">2.3.3.13</ecNumber>
    </recommendedName>
    <alternativeName>
        <fullName evidence="11">Alpha-IPM synthase</fullName>
    </alternativeName>
    <alternativeName>
        <fullName evidence="11">Alpha-isopropylmalate synthase</fullName>
    </alternativeName>
</protein>
<dbReference type="SUPFAM" id="SSF110921">
    <property type="entry name" value="2-isopropylmalate synthase LeuA, allosteric (dimerisation) domain"/>
    <property type="match status" value="1"/>
</dbReference>
<dbReference type="PANTHER" id="PTHR10277">
    <property type="entry name" value="HOMOCITRATE SYNTHASE-RELATED"/>
    <property type="match status" value="1"/>
</dbReference>
<evidence type="ECO:0000313" key="14">
    <source>
        <dbReference type="Proteomes" id="UP000319143"/>
    </source>
</evidence>
<keyword evidence="5 11" id="KW-0432">Leucine biosynthesis</keyword>
<evidence type="ECO:0000256" key="8">
    <source>
        <dbReference type="ARBA" id="ARBA00022723"/>
    </source>
</evidence>
<dbReference type="EC" id="2.3.3.13" evidence="3 11"/>
<feature type="binding site" evidence="11">
    <location>
        <position position="302"/>
    </location>
    <ligand>
        <name>Mn(2+)</name>
        <dbReference type="ChEBI" id="CHEBI:29035"/>
    </ligand>
</feature>
<feature type="binding site" evidence="11">
    <location>
        <position position="78"/>
    </location>
    <ligand>
        <name>Mn(2+)</name>
        <dbReference type="ChEBI" id="CHEBI:29035"/>
    </ligand>
</feature>
<dbReference type="CDD" id="cd07940">
    <property type="entry name" value="DRE_TIM_IPMS"/>
    <property type="match status" value="1"/>
</dbReference>
<dbReference type="Gene3D" id="3.20.20.70">
    <property type="entry name" value="Aldolase class I"/>
    <property type="match status" value="1"/>
</dbReference>
<feature type="binding site" evidence="11">
    <location>
        <position position="266"/>
    </location>
    <ligand>
        <name>Mn(2+)</name>
        <dbReference type="ChEBI" id="CHEBI:29035"/>
    </ligand>
</feature>
<feature type="domain" description="Pyruvate carboxyltransferase" evidence="12">
    <location>
        <begin position="69"/>
        <end position="331"/>
    </location>
</feature>
<dbReference type="InterPro" id="IPR000891">
    <property type="entry name" value="PYR_CT"/>
</dbReference>
<sequence>MGDEGLFGPQKAVNYEKDMQPESPSDSGFFMVCVHQLIFRKGYQAMPQSSQENENAKEPATTVPESRRIRIFDTTLRDGEQSPGASMNLAEKLEVAQALTELGVDVIEAGFPIASPGDFESVKQIAMTVRGSTICGLARCSDKDIDAAWEAVKHAPQARIHVFLATSAIHREFKLRMTPDEIVERAVAGVRRAAKYCDDVEFSPEDGCRTEHDFLCRVVEAAIEAGATTINVPDTVGYTTPNEIFERFTMLRQRVPNMDKAILSTHCHNDLGMAVANSLSAVAAGAGQIECTINGIGERAGNAGLEEVVMALQTRRDYYHCETRIVTKRLVPTSRLVSKTTGLQVQRNKAIVGRNAFAHESGIHQDGMLKERSTYEIMLPEEVGFAKTDLVLGKHSGRAALADRARTLGFTLTSEQLQSVFEQFKHLADKKKEIYDGDIIALVQNQISGAMDQEWALEEYQVTSGTGRTPSVQVTLRHGDTEHTEKVEQGDGPIDAAFWAVEKITGIELICKDFSVRSATLGRDAIGEVNLEVEHKGRSYRGVGVSTDSVESTILAMLNAINRIIGEKT</sequence>
<dbReference type="UniPathway" id="UPA00048">
    <property type="reaction ID" value="UER00070"/>
</dbReference>
<dbReference type="Proteomes" id="UP000319143">
    <property type="component" value="Unassembled WGS sequence"/>
</dbReference>
<organism evidence="13 14">
    <name type="scientific">Novipirellula artificiosorum</name>
    <dbReference type="NCBI Taxonomy" id="2528016"/>
    <lineage>
        <taxon>Bacteria</taxon>
        <taxon>Pseudomonadati</taxon>
        <taxon>Planctomycetota</taxon>
        <taxon>Planctomycetia</taxon>
        <taxon>Pirellulales</taxon>
        <taxon>Pirellulaceae</taxon>
        <taxon>Novipirellula</taxon>
    </lineage>
</organism>
<evidence type="ECO:0000256" key="11">
    <source>
        <dbReference type="HAMAP-Rule" id="MF_01025"/>
    </source>
</evidence>
<dbReference type="InterPro" id="IPR036230">
    <property type="entry name" value="LeuA_allosteric_dom_sf"/>
</dbReference>
<evidence type="ECO:0000256" key="1">
    <source>
        <dbReference type="ARBA" id="ARBA00004689"/>
    </source>
</evidence>
<dbReference type="InterPro" id="IPR002034">
    <property type="entry name" value="AIPM/Hcit_synth_CS"/>
</dbReference>
<dbReference type="GO" id="GO:0003852">
    <property type="term" value="F:2-isopropylmalate synthase activity"/>
    <property type="evidence" value="ECO:0007669"/>
    <property type="project" value="UniProtKB-UniRule"/>
</dbReference>
<dbReference type="FunFam" id="3.20.20.70:FF:000010">
    <property type="entry name" value="2-isopropylmalate synthase"/>
    <property type="match status" value="1"/>
</dbReference>
<keyword evidence="9 11" id="KW-0464">Manganese</keyword>
<dbReference type="Pfam" id="PF22617">
    <property type="entry name" value="HCS_D2"/>
    <property type="match status" value="1"/>
</dbReference>
<keyword evidence="6 11" id="KW-0028">Amino-acid biosynthesis</keyword>
<dbReference type="SUPFAM" id="SSF51569">
    <property type="entry name" value="Aldolase"/>
    <property type="match status" value="1"/>
</dbReference>
<keyword evidence="10 11" id="KW-0100">Branched-chain amino acid biosynthesis</keyword>
<dbReference type="PROSITE" id="PS00815">
    <property type="entry name" value="AIPM_HOMOCIT_SYNTH_1"/>
    <property type="match status" value="1"/>
</dbReference>
<dbReference type="FunFam" id="3.30.160.270:FF:000003">
    <property type="entry name" value="2-isopropylmalate synthase"/>
    <property type="match status" value="1"/>
</dbReference>
<dbReference type="HAMAP" id="MF_01025">
    <property type="entry name" value="LeuA_type1"/>
    <property type="match status" value="1"/>
</dbReference>
<keyword evidence="13" id="KW-0012">Acyltransferase</keyword>
<dbReference type="GO" id="GO:0009098">
    <property type="term" value="P:L-leucine biosynthetic process"/>
    <property type="evidence" value="ECO:0007669"/>
    <property type="project" value="UniProtKB-UniRule"/>
</dbReference>
<name>A0A5C6E0F6_9BACT</name>
<dbReference type="GO" id="GO:0030145">
    <property type="term" value="F:manganese ion binding"/>
    <property type="evidence" value="ECO:0007669"/>
    <property type="project" value="UniProtKB-UniRule"/>
</dbReference>
<evidence type="ECO:0000256" key="9">
    <source>
        <dbReference type="ARBA" id="ARBA00023211"/>
    </source>
</evidence>
<dbReference type="Gene3D" id="3.30.160.270">
    <property type="match status" value="1"/>
</dbReference>
<feature type="region of interest" description="Regulatory domain" evidence="11">
    <location>
        <begin position="456"/>
        <end position="569"/>
    </location>
</feature>
<dbReference type="InterPro" id="IPR054691">
    <property type="entry name" value="LeuA/HCS_post-cat"/>
</dbReference>
<dbReference type="PROSITE" id="PS50991">
    <property type="entry name" value="PYR_CT"/>
    <property type="match status" value="1"/>
</dbReference>
<evidence type="ECO:0000256" key="3">
    <source>
        <dbReference type="ARBA" id="ARBA00012973"/>
    </source>
</evidence>
<dbReference type="Pfam" id="PF08502">
    <property type="entry name" value="LeuA_dimer"/>
    <property type="match status" value="1"/>
</dbReference>
<dbReference type="NCBIfam" id="TIGR00973">
    <property type="entry name" value="leuA_bact"/>
    <property type="match status" value="1"/>
</dbReference>
<comment type="pathway">
    <text evidence="1 11">Amino-acid biosynthesis; L-leucine biosynthesis; L-leucine from 3-methyl-2-oxobutanoate: step 1/4.</text>
</comment>
<comment type="similarity">
    <text evidence="2 11">Belongs to the alpha-IPM synthase/homocitrate synthase family. LeuA type 1 subfamily.</text>
</comment>
<dbReference type="EMBL" id="SJPV01000001">
    <property type="protein sequence ID" value="TWU42205.1"/>
    <property type="molecule type" value="Genomic_DNA"/>
</dbReference>